<dbReference type="InterPro" id="IPR014931">
    <property type="entry name" value="DUF1805"/>
</dbReference>
<evidence type="ECO:0008006" key="3">
    <source>
        <dbReference type="Google" id="ProtNLM"/>
    </source>
</evidence>
<dbReference type="Proteomes" id="UP000265557">
    <property type="component" value="Chromosome"/>
</dbReference>
<reference evidence="1 2" key="1">
    <citation type="submission" date="2016-09" db="EMBL/GenBank/DDBJ databases">
        <title>Complete Genome Sequence of Methanosarcina thermophila MT-1.</title>
        <authorList>
            <person name="Kouzuma A."/>
        </authorList>
    </citation>
    <scope>NUCLEOTIDE SEQUENCE [LARGE SCALE GENOMIC DNA]</scope>
    <source>
        <strain evidence="1 2">MT-1</strain>
    </source>
</reference>
<protein>
    <recommendedName>
        <fullName evidence="3">DUF1805 domain-containing protein</fullName>
    </recommendedName>
</protein>
<evidence type="ECO:0000313" key="1">
    <source>
        <dbReference type="EMBL" id="BAW28773.1"/>
    </source>
</evidence>
<gene>
    <name evidence="1" type="ORF">MESMT1_0843</name>
</gene>
<dbReference type="EMBL" id="AP017646">
    <property type="protein sequence ID" value="BAW28773.1"/>
    <property type="molecule type" value="Genomic_DNA"/>
</dbReference>
<dbReference type="SUPFAM" id="SSF102891">
    <property type="entry name" value="Hypothetical protein Ta1206"/>
    <property type="match status" value="1"/>
</dbReference>
<dbReference type="Pfam" id="PF08827">
    <property type="entry name" value="DUF1805"/>
    <property type="match status" value="1"/>
</dbReference>
<proteinExistence type="predicted"/>
<name>A0A3G9CRY1_METTE</name>
<accession>A0A3G9CRY1</accession>
<dbReference type="AlphaFoldDB" id="A0A3G9CRY1"/>
<dbReference type="Gene3D" id="3.30.1980.10">
    <property type="entry name" value="Hypothetical protein YunC"/>
    <property type="match status" value="1"/>
</dbReference>
<dbReference type="InterPro" id="IPR036493">
    <property type="entry name" value="YunC_sf"/>
</dbReference>
<evidence type="ECO:0000313" key="2">
    <source>
        <dbReference type="Proteomes" id="UP000265557"/>
    </source>
</evidence>
<organism evidence="1 2">
    <name type="scientific">Methanosarcina thermophila</name>
    <dbReference type="NCBI Taxonomy" id="2210"/>
    <lineage>
        <taxon>Archaea</taxon>
        <taxon>Methanobacteriati</taxon>
        <taxon>Methanobacteriota</taxon>
        <taxon>Stenosarchaea group</taxon>
        <taxon>Methanomicrobia</taxon>
        <taxon>Methanosarcinales</taxon>
        <taxon>Methanosarcinaceae</taxon>
        <taxon>Methanosarcina</taxon>
    </lineage>
</organism>
<sequence>MKFILKNMLIEQIRLDNGCALGLSFEMQKYPLLVIRAEKGFLMCGYLNINAAETLGDTAAKVKGVQSFEDMLKAQVVEVTRFARELGIEPGMTGKEALEKMF</sequence>